<comment type="caution">
    <text evidence="2">The sequence shown here is derived from an EMBL/GenBank/DDBJ whole genome shotgun (WGS) entry which is preliminary data.</text>
</comment>
<dbReference type="STRING" id="1037660.A0A066VF75"/>
<feature type="region of interest" description="Disordered" evidence="1">
    <location>
        <begin position="207"/>
        <end position="255"/>
    </location>
</feature>
<organism evidence="2 3">
    <name type="scientific">Tilletiaria anomala (strain ATCC 24038 / CBS 436.72 / UBC 951)</name>
    <dbReference type="NCBI Taxonomy" id="1037660"/>
    <lineage>
        <taxon>Eukaryota</taxon>
        <taxon>Fungi</taxon>
        <taxon>Dikarya</taxon>
        <taxon>Basidiomycota</taxon>
        <taxon>Ustilaginomycotina</taxon>
        <taxon>Exobasidiomycetes</taxon>
        <taxon>Georgefischeriales</taxon>
        <taxon>Tilletiariaceae</taxon>
        <taxon>Tilletiaria</taxon>
    </lineage>
</organism>
<keyword evidence="3" id="KW-1185">Reference proteome</keyword>
<proteinExistence type="predicted"/>
<dbReference type="OMA" id="HTETDEI"/>
<name>A0A066VF75_TILAU</name>
<dbReference type="GeneID" id="25261989"/>
<accession>A0A066VF75</accession>
<gene>
    <name evidence="2" type="ORF">K437DRAFT_190566</name>
</gene>
<feature type="compositionally biased region" description="Polar residues" evidence="1">
    <location>
        <begin position="236"/>
        <end position="245"/>
    </location>
</feature>
<evidence type="ECO:0000313" key="2">
    <source>
        <dbReference type="EMBL" id="KDN40362.1"/>
    </source>
</evidence>
<dbReference type="EMBL" id="JMSN01000092">
    <property type="protein sequence ID" value="KDN40362.1"/>
    <property type="molecule type" value="Genomic_DNA"/>
</dbReference>
<evidence type="ECO:0008006" key="4">
    <source>
        <dbReference type="Google" id="ProtNLM"/>
    </source>
</evidence>
<protein>
    <recommendedName>
        <fullName evidence="4">SURP motif domain-containing protein</fullName>
    </recommendedName>
</protein>
<dbReference type="AlphaFoldDB" id="A0A066VF75"/>
<dbReference type="Proteomes" id="UP000027361">
    <property type="component" value="Unassembled WGS sequence"/>
</dbReference>
<evidence type="ECO:0000313" key="3">
    <source>
        <dbReference type="Proteomes" id="UP000027361"/>
    </source>
</evidence>
<dbReference type="HOGENOM" id="CLU_1008965_0_0_1"/>
<evidence type="ECO:0000256" key="1">
    <source>
        <dbReference type="SAM" id="MobiDB-lite"/>
    </source>
</evidence>
<dbReference type="RefSeq" id="XP_013241373.1">
    <property type="nucleotide sequence ID" value="XM_013385919.1"/>
</dbReference>
<reference evidence="2 3" key="1">
    <citation type="submission" date="2014-05" db="EMBL/GenBank/DDBJ databases">
        <title>Draft genome sequence of a rare smut relative, Tilletiaria anomala UBC 951.</title>
        <authorList>
            <consortium name="DOE Joint Genome Institute"/>
            <person name="Toome M."/>
            <person name="Kuo A."/>
            <person name="Henrissat B."/>
            <person name="Lipzen A."/>
            <person name="Tritt A."/>
            <person name="Yoshinaga Y."/>
            <person name="Zane M."/>
            <person name="Barry K."/>
            <person name="Grigoriev I.V."/>
            <person name="Spatafora J.W."/>
            <person name="Aimea M.C."/>
        </authorList>
    </citation>
    <scope>NUCLEOTIDE SEQUENCE [LARGE SCALE GENOMIC DNA]</scope>
    <source>
        <strain evidence="2 3">UBC 951</strain>
    </source>
</reference>
<dbReference type="InParanoid" id="A0A066VF75"/>
<dbReference type="OrthoDB" id="2552978at2759"/>
<sequence>MLPPSEGEDGFRLRAYEASTIPASTAEPVQLQHGQNGDEERAGLVTDRFDAALLFASPSRAEAATSLLVSFESPTGWSDLPSDAEDTFFLDDDEAEDYFRDALRRRIEIDHKHRVEQRDQQEALIKADEERRLASENLLTQEQLDLMKRTAAAVRNSPNPAALEMRILSNHGSDMRFAFLRKGSKARWTDEWKRLKRGEQLLLPYENTSPSMELGKPSKLLDKYDSDSDSDAELVTRSSNPGQSKTKPDKLAKARAWAAKRQKLDGCAFMPAAGSE</sequence>